<keyword evidence="3" id="KW-0687">Ribonucleoprotein</keyword>
<dbReference type="CDD" id="cd05687">
    <property type="entry name" value="S1_RPS1_repeat_ec1_hs1"/>
    <property type="match status" value="1"/>
</dbReference>
<dbReference type="AlphaFoldDB" id="V2ZCD6"/>
<keyword evidence="2" id="KW-0689">Ribosomal protein</keyword>
<dbReference type="InterPro" id="IPR035104">
    <property type="entry name" value="Ribosomal_protein_S1-like"/>
</dbReference>
<sequence length="305" mass="33259">MADTDKIESMDDYLDELEQSFKRLREGDLVKGPVIGVGETEVTVDLGSYAEGIVPIDELSNDPKFSIKADIAVGDVVNAMVLSADNGYGQVLLSIKRADNILAWDFLADAKESGQVFNVKITEAVKAGAVTYLKGIRAFIPASGLALEYVENTEDFVGKHISVRIIEVDEDDKKLVLSAKSVLREEEAKKTEEKMSKVAIGTVVTGKVERLENYGAFVRLPDGLSGLVHISQMSERRIKHPKEVVSENDEVKVMITDIKDGKLSLSMTKAVESEVVDDTDSIPVEYSTGDSPTTSFADLLKGIKL</sequence>
<dbReference type="SUPFAM" id="SSF50249">
    <property type="entry name" value="Nucleic acid-binding proteins"/>
    <property type="match status" value="3"/>
</dbReference>
<comment type="caution">
    <text evidence="6">The sequence shown here is derived from an EMBL/GenBank/DDBJ whole genome shotgun (WGS) entry which is preliminary data.</text>
</comment>
<dbReference type="PRINTS" id="PR00681">
    <property type="entry name" value="RIBOSOMALS1"/>
</dbReference>
<dbReference type="SMART" id="SM00316">
    <property type="entry name" value="S1"/>
    <property type="match status" value="3"/>
</dbReference>
<dbReference type="OrthoDB" id="9810507at2"/>
<dbReference type="PANTHER" id="PTHR10724">
    <property type="entry name" value="30S RIBOSOMAL PROTEIN S1"/>
    <property type="match status" value="1"/>
</dbReference>
<name>V2ZCD6_9FIRM</name>
<feature type="domain" description="S1 motif" evidence="5">
    <location>
        <begin position="201"/>
        <end position="268"/>
    </location>
</feature>
<comment type="function">
    <text evidence="4">Binds mRNA; thus facilitating recognition of the initiation point. It is needed to translate mRNA with a short Shine-Dalgarno (SD) purine-rich sequence.</text>
</comment>
<dbReference type="GO" id="GO:0003735">
    <property type="term" value="F:structural constituent of ribosome"/>
    <property type="evidence" value="ECO:0007669"/>
    <property type="project" value="TreeGrafter"/>
</dbReference>
<feature type="domain" description="S1 motif" evidence="5">
    <location>
        <begin position="114"/>
        <end position="180"/>
    </location>
</feature>
<dbReference type="FunFam" id="2.40.50.140:FF:000103">
    <property type="entry name" value="protein RRP5 homolog"/>
    <property type="match status" value="1"/>
</dbReference>
<keyword evidence="7" id="KW-1185">Reference proteome</keyword>
<evidence type="ECO:0000313" key="6">
    <source>
        <dbReference type="EMBL" id="ESL04570.1"/>
    </source>
</evidence>
<dbReference type="InterPro" id="IPR003029">
    <property type="entry name" value="S1_domain"/>
</dbReference>
<dbReference type="PROSITE" id="PS50126">
    <property type="entry name" value="S1"/>
    <property type="match status" value="3"/>
</dbReference>
<organism evidence="6 7">
    <name type="scientific">Catonella morbi ATCC 51271</name>
    <dbReference type="NCBI Taxonomy" id="592026"/>
    <lineage>
        <taxon>Bacteria</taxon>
        <taxon>Bacillati</taxon>
        <taxon>Bacillota</taxon>
        <taxon>Clostridia</taxon>
        <taxon>Lachnospirales</taxon>
        <taxon>Lachnospiraceae</taxon>
        <taxon>Catonella</taxon>
    </lineage>
</organism>
<dbReference type="InterPro" id="IPR050437">
    <property type="entry name" value="Ribos_protein_bS1-like"/>
</dbReference>
<dbReference type="eggNOG" id="COG0539">
    <property type="taxonomic scope" value="Bacteria"/>
</dbReference>
<dbReference type="Proteomes" id="UP000018227">
    <property type="component" value="Unassembled WGS sequence"/>
</dbReference>
<reference evidence="6 7" key="1">
    <citation type="submission" date="2013-06" db="EMBL/GenBank/DDBJ databases">
        <authorList>
            <person name="Weinstock G."/>
            <person name="Sodergren E."/>
            <person name="Clifton S."/>
            <person name="Fulton L."/>
            <person name="Fulton B."/>
            <person name="Courtney L."/>
            <person name="Fronick C."/>
            <person name="Harrison M."/>
            <person name="Strong C."/>
            <person name="Farmer C."/>
            <person name="Delahaunty K."/>
            <person name="Markovic C."/>
            <person name="Hall O."/>
            <person name="Minx P."/>
            <person name="Tomlinson C."/>
            <person name="Mitreva M."/>
            <person name="Nelson J."/>
            <person name="Hou S."/>
            <person name="Wollam A."/>
            <person name="Pepin K.H."/>
            <person name="Johnson M."/>
            <person name="Bhonagiri V."/>
            <person name="Nash W.E."/>
            <person name="Warren W."/>
            <person name="Chinwalla A."/>
            <person name="Mardis E.R."/>
            <person name="Wilson R.K."/>
        </authorList>
    </citation>
    <scope>NUCLEOTIDE SEQUENCE [LARGE SCALE GENOMIC DNA]</scope>
    <source>
        <strain evidence="6 7">ATCC 51271</strain>
    </source>
</reference>
<dbReference type="GO" id="GO:0006412">
    <property type="term" value="P:translation"/>
    <property type="evidence" value="ECO:0007669"/>
    <property type="project" value="TreeGrafter"/>
</dbReference>
<dbReference type="PANTHER" id="PTHR10724:SF7">
    <property type="entry name" value="SMALL RIBOSOMAL SUBUNIT PROTEIN BS1C"/>
    <property type="match status" value="1"/>
</dbReference>
<proteinExistence type="inferred from homology"/>
<evidence type="ECO:0000256" key="2">
    <source>
        <dbReference type="ARBA" id="ARBA00022980"/>
    </source>
</evidence>
<evidence type="ECO:0000256" key="4">
    <source>
        <dbReference type="ARBA" id="ARBA00025604"/>
    </source>
</evidence>
<gene>
    <name evidence="6" type="ORF">GCWU0000282_000284</name>
</gene>
<dbReference type="EMBL" id="ACIL03000003">
    <property type="protein sequence ID" value="ESL04570.1"/>
    <property type="molecule type" value="Genomic_DNA"/>
</dbReference>
<dbReference type="Pfam" id="PF00575">
    <property type="entry name" value="S1"/>
    <property type="match status" value="3"/>
</dbReference>
<protein>
    <submittedName>
        <fullName evidence="6">S1 RNA binding domain protein</fullName>
    </submittedName>
</protein>
<dbReference type="RefSeq" id="WP_023353188.1">
    <property type="nucleotide sequence ID" value="NZ_KI535366.1"/>
</dbReference>
<dbReference type="STRING" id="592026.GCWU0000282_000284"/>
<dbReference type="CDD" id="cd04465">
    <property type="entry name" value="S1_RPS1_repeat_ec2_hs2"/>
    <property type="match status" value="1"/>
</dbReference>
<comment type="similarity">
    <text evidence="1">Belongs to the bacterial ribosomal protein bS1 family.</text>
</comment>
<accession>V2ZCD6</accession>
<evidence type="ECO:0000256" key="1">
    <source>
        <dbReference type="ARBA" id="ARBA00006767"/>
    </source>
</evidence>
<dbReference type="InterPro" id="IPR012340">
    <property type="entry name" value="NA-bd_OB-fold"/>
</dbReference>
<dbReference type="GO" id="GO:0022627">
    <property type="term" value="C:cytosolic small ribosomal subunit"/>
    <property type="evidence" value="ECO:0007669"/>
    <property type="project" value="TreeGrafter"/>
</dbReference>
<evidence type="ECO:0000313" key="7">
    <source>
        <dbReference type="Proteomes" id="UP000018227"/>
    </source>
</evidence>
<dbReference type="HOGENOM" id="CLU_015805_4_2_9"/>
<dbReference type="Gene3D" id="2.40.50.140">
    <property type="entry name" value="Nucleic acid-binding proteins"/>
    <property type="match status" value="3"/>
</dbReference>
<dbReference type="GO" id="GO:0003729">
    <property type="term" value="F:mRNA binding"/>
    <property type="evidence" value="ECO:0007669"/>
    <property type="project" value="TreeGrafter"/>
</dbReference>
<evidence type="ECO:0000259" key="5">
    <source>
        <dbReference type="PROSITE" id="PS50126"/>
    </source>
</evidence>
<evidence type="ECO:0000256" key="3">
    <source>
        <dbReference type="ARBA" id="ARBA00023274"/>
    </source>
</evidence>
<feature type="domain" description="S1 motif" evidence="5">
    <location>
        <begin position="27"/>
        <end position="96"/>
    </location>
</feature>